<dbReference type="CDD" id="cd00293">
    <property type="entry name" value="USP-like"/>
    <property type="match status" value="1"/>
</dbReference>
<name>A0A1G9T6V9_ALLAB</name>
<accession>A0A1G9T6V9</accession>
<comment type="similarity">
    <text evidence="1">Belongs to the universal stress protein A family.</text>
</comment>
<feature type="domain" description="UspA" evidence="2">
    <location>
        <begin position="5"/>
        <end position="138"/>
    </location>
</feature>
<dbReference type="InterPro" id="IPR006016">
    <property type="entry name" value="UspA"/>
</dbReference>
<dbReference type="OrthoDB" id="5244367at2"/>
<dbReference type="STRING" id="211114.SAMN04489726_1565"/>
<dbReference type="PANTHER" id="PTHR31964:SF113">
    <property type="entry name" value="USPA DOMAIN-CONTAINING PROTEIN"/>
    <property type="match status" value="1"/>
</dbReference>
<dbReference type="EMBL" id="LT629701">
    <property type="protein sequence ID" value="SDM42815.1"/>
    <property type="molecule type" value="Genomic_DNA"/>
</dbReference>
<evidence type="ECO:0000259" key="2">
    <source>
        <dbReference type="Pfam" id="PF00582"/>
    </source>
</evidence>
<dbReference type="InterPro" id="IPR014729">
    <property type="entry name" value="Rossmann-like_a/b/a_fold"/>
</dbReference>
<dbReference type="Gene3D" id="3.40.50.620">
    <property type="entry name" value="HUPs"/>
    <property type="match status" value="1"/>
</dbReference>
<dbReference type="PANTHER" id="PTHR31964">
    <property type="entry name" value="ADENINE NUCLEOTIDE ALPHA HYDROLASES-LIKE SUPERFAMILY PROTEIN"/>
    <property type="match status" value="1"/>
</dbReference>
<evidence type="ECO:0000313" key="3">
    <source>
        <dbReference type="EMBL" id="SDM42815.1"/>
    </source>
</evidence>
<dbReference type="Pfam" id="PF00582">
    <property type="entry name" value="Usp"/>
    <property type="match status" value="1"/>
</dbReference>
<keyword evidence="4" id="KW-1185">Reference proteome</keyword>
<organism evidence="3 4">
    <name type="scientific">Allokutzneria albata</name>
    <name type="common">Kibdelosporangium albatum</name>
    <dbReference type="NCBI Taxonomy" id="211114"/>
    <lineage>
        <taxon>Bacteria</taxon>
        <taxon>Bacillati</taxon>
        <taxon>Actinomycetota</taxon>
        <taxon>Actinomycetes</taxon>
        <taxon>Pseudonocardiales</taxon>
        <taxon>Pseudonocardiaceae</taxon>
        <taxon>Allokutzneria</taxon>
    </lineage>
</organism>
<dbReference type="SUPFAM" id="SSF52402">
    <property type="entry name" value="Adenine nucleotide alpha hydrolases-like"/>
    <property type="match status" value="1"/>
</dbReference>
<sequence>MSSNEIVVGVDESEAGRAALVWAMEEAVLRGATVTAVNVWSHEPLSDFAFTTTDAVREASEKLLDDAVAAAREKVTTAVGVQHVSVSGSPTTRLLEAAENAALLVVGSHRGGLVREVMLGSCSAACVRHATVPVVVIPPPNRVHRRHVETEQPIVPTY</sequence>
<proteinExistence type="inferred from homology"/>
<dbReference type="eggNOG" id="COG0589">
    <property type="taxonomic scope" value="Bacteria"/>
</dbReference>
<protein>
    <submittedName>
        <fullName evidence="3">Nucleotide-binding universal stress protein, UspA family</fullName>
    </submittedName>
</protein>
<dbReference type="RefSeq" id="WP_030433354.1">
    <property type="nucleotide sequence ID" value="NZ_JOEF01000041.1"/>
</dbReference>
<gene>
    <name evidence="3" type="ORF">SAMN04489726_1565</name>
</gene>
<evidence type="ECO:0000313" key="4">
    <source>
        <dbReference type="Proteomes" id="UP000183376"/>
    </source>
</evidence>
<dbReference type="AlphaFoldDB" id="A0A1G9T6V9"/>
<dbReference type="Proteomes" id="UP000183376">
    <property type="component" value="Chromosome I"/>
</dbReference>
<dbReference type="PRINTS" id="PR01438">
    <property type="entry name" value="UNVRSLSTRESS"/>
</dbReference>
<dbReference type="InterPro" id="IPR006015">
    <property type="entry name" value="Universal_stress_UspA"/>
</dbReference>
<reference evidence="3 4" key="1">
    <citation type="submission" date="2016-10" db="EMBL/GenBank/DDBJ databases">
        <authorList>
            <person name="de Groot N.N."/>
        </authorList>
    </citation>
    <scope>NUCLEOTIDE SEQUENCE [LARGE SCALE GENOMIC DNA]</scope>
    <source>
        <strain evidence="3 4">DSM 44149</strain>
    </source>
</reference>
<evidence type="ECO:0000256" key="1">
    <source>
        <dbReference type="ARBA" id="ARBA00008791"/>
    </source>
</evidence>